<evidence type="ECO:0000313" key="7">
    <source>
        <dbReference type="Proteomes" id="UP000766336"/>
    </source>
</evidence>
<proteinExistence type="predicted"/>
<accession>A0ABS5Q8M7</accession>
<gene>
    <name evidence="6" type="ORF">KHU32_01340</name>
</gene>
<dbReference type="PANTHER" id="PTHR43129:SF1">
    <property type="entry name" value="FOSMIDOMYCIN RESISTANCE PROTEIN"/>
    <property type="match status" value="1"/>
</dbReference>
<name>A0ABS5Q8M7_9PROT</name>
<feature type="transmembrane region" description="Helical" evidence="4">
    <location>
        <begin position="301"/>
        <end position="318"/>
    </location>
</feature>
<keyword evidence="2 4" id="KW-1133">Transmembrane helix</keyword>
<evidence type="ECO:0000313" key="6">
    <source>
        <dbReference type="EMBL" id="MBS7809561.1"/>
    </source>
</evidence>
<feature type="transmembrane region" description="Helical" evidence="4">
    <location>
        <begin position="276"/>
        <end position="295"/>
    </location>
</feature>
<feature type="transmembrane region" description="Helical" evidence="4">
    <location>
        <begin position="338"/>
        <end position="360"/>
    </location>
</feature>
<feature type="transmembrane region" description="Helical" evidence="4">
    <location>
        <begin position="40"/>
        <end position="62"/>
    </location>
</feature>
<evidence type="ECO:0000256" key="4">
    <source>
        <dbReference type="SAM" id="Phobius"/>
    </source>
</evidence>
<evidence type="ECO:0000259" key="5">
    <source>
        <dbReference type="PROSITE" id="PS50850"/>
    </source>
</evidence>
<feature type="transmembrane region" description="Helical" evidence="4">
    <location>
        <begin position="74"/>
        <end position="93"/>
    </location>
</feature>
<comment type="caution">
    <text evidence="6">The sequence shown here is derived from an EMBL/GenBank/DDBJ whole genome shotgun (WGS) entry which is preliminary data.</text>
</comment>
<feature type="domain" description="Major facilitator superfamily (MFS) profile" evidence="5">
    <location>
        <begin position="12"/>
        <end position="391"/>
    </location>
</feature>
<feature type="transmembrane region" description="Helical" evidence="4">
    <location>
        <begin position="244"/>
        <end position="269"/>
    </location>
</feature>
<evidence type="ECO:0000256" key="3">
    <source>
        <dbReference type="ARBA" id="ARBA00023136"/>
    </source>
</evidence>
<dbReference type="Pfam" id="PF07690">
    <property type="entry name" value="MFS_1"/>
    <property type="match status" value="1"/>
</dbReference>
<reference evidence="6 7" key="1">
    <citation type="submission" date="2021-05" db="EMBL/GenBank/DDBJ databases">
        <title>Roseococcus sp. XZZS9, whole genome shotgun sequencing project.</title>
        <authorList>
            <person name="Zhao G."/>
            <person name="Shen L."/>
        </authorList>
    </citation>
    <scope>NUCLEOTIDE SEQUENCE [LARGE SCALE GENOMIC DNA]</scope>
    <source>
        <strain evidence="6 7">XZZS9</strain>
    </source>
</reference>
<organism evidence="6 7">
    <name type="scientific">Roseococcus pinisoli</name>
    <dbReference type="NCBI Taxonomy" id="2835040"/>
    <lineage>
        <taxon>Bacteria</taxon>
        <taxon>Pseudomonadati</taxon>
        <taxon>Pseudomonadota</taxon>
        <taxon>Alphaproteobacteria</taxon>
        <taxon>Acetobacterales</taxon>
        <taxon>Roseomonadaceae</taxon>
        <taxon>Roseococcus</taxon>
    </lineage>
</organism>
<dbReference type="RefSeq" id="WP_213668252.1">
    <property type="nucleotide sequence ID" value="NZ_JAHCDA010000001.1"/>
</dbReference>
<evidence type="ECO:0000256" key="2">
    <source>
        <dbReference type="ARBA" id="ARBA00022989"/>
    </source>
</evidence>
<feature type="transmembrane region" description="Helical" evidence="4">
    <location>
        <begin position="164"/>
        <end position="183"/>
    </location>
</feature>
<protein>
    <submittedName>
        <fullName evidence="6">MFS transporter</fullName>
    </submittedName>
</protein>
<feature type="transmembrane region" description="Helical" evidence="4">
    <location>
        <begin position="12"/>
        <end position="34"/>
    </location>
</feature>
<keyword evidence="1 4" id="KW-0812">Transmembrane</keyword>
<dbReference type="EMBL" id="JAHCDA010000001">
    <property type="protein sequence ID" value="MBS7809561.1"/>
    <property type="molecule type" value="Genomic_DNA"/>
</dbReference>
<dbReference type="PANTHER" id="PTHR43129">
    <property type="entry name" value="FOSMIDOMYCIN RESISTANCE PROTEIN"/>
    <property type="match status" value="1"/>
</dbReference>
<sequence>MSSNFSREERRILVSVSGAHFISHLHILALPPLFPLLRETMGVSFLELGFALTLLNLVTFFTQAPMGLLVDRVGARRTLVAGLLLGGIAFVLAGIGGSYPWLLVGAALAGLANSVYHPADYAILGSAIDDEHVGRAFSLHTFAGYAGGAVAPFLMLGMASLSGVSGALILAGVLGPIAALPLLREARDEKPAARRAKGATKDGPRLLNAAVLSLLVFFTFIAFGNTAVQGFAVSSWEAAHGISLASANVALTAWLALSAIGVLAGGYVADRTKRHGLVAAVGLAAAAVLILVGGLADLAPVALTLVMATSGFLSGLIMPSRDMMVRAAAPPGQAGAAFGLVSTGFSVGGIVGPLGFGWLLDHGQPLSVFVIAAALMGAAVLMSLVQELRRGRRVAMVPAE</sequence>
<feature type="transmembrane region" description="Helical" evidence="4">
    <location>
        <begin position="366"/>
        <end position="385"/>
    </location>
</feature>
<feature type="transmembrane region" description="Helical" evidence="4">
    <location>
        <begin position="204"/>
        <end position="224"/>
    </location>
</feature>
<evidence type="ECO:0000256" key="1">
    <source>
        <dbReference type="ARBA" id="ARBA00022692"/>
    </source>
</evidence>
<dbReference type="InterPro" id="IPR036259">
    <property type="entry name" value="MFS_trans_sf"/>
</dbReference>
<keyword evidence="7" id="KW-1185">Reference proteome</keyword>
<dbReference type="Gene3D" id="1.20.1250.20">
    <property type="entry name" value="MFS general substrate transporter like domains"/>
    <property type="match status" value="2"/>
</dbReference>
<dbReference type="InterPro" id="IPR011701">
    <property type="entry name" value="MFS"/>
</dbReference>
<dbReference type="SUPFAM" id="SSF103473">
    <property type="entry name" value="MFS general substrate transporter"/>
    <property type="match status" value="1"/>
</dbReference>
<dbReference type="InterPro" id="IPR020846">
    <property type="entry name" value="MFS_dom"/>
</dbReference>
<keyword evidence="3 4" id="KW-0472">Membrane</keyword>
<dbReference type="PROSITE" id="PS50850">
    <property type="entry name" value="MFS"/>
    <property type="match status" value="1"/>
</dbReference>
<dbReference type="Proteomes" id="UP000766336">
    <property type="component" value="Unassembled WGS sequence"/>
</dbReference>